<comment type="catalytic activity">
    <reaction evidence="12">
        <text>glycine + acetyl-CoA = (2S)-2-amino-3-oxobutanoate + CoA</text>
        <dbReference type="Rhea" id="RHEA:20736"/>
        <dbReference type="ChEBI" id="CHEBI:57287"/>
        <dbReference type="ChEBI" id="CHEBI:57288"/>
        <dbReference type="ChEBI" id="CHEBI:57305"/>
        <dbReference type="ChEBI" id="CHEBI:78948"/>
        <dbReference type="EC" id="2.3.1.29"/>
    </reaction>
</comment>
<dbReference type="KEGG" id="ccyn:CGC48_07725"/>
<dbReference type="InterPro" id="IPR015421">
    <property type="entry name" value="PyrdxlP-dep_Trfase_major"/>
</dbReference>
<evidence type="ECO:0000256" key="7">
    <source>
        <dbReference type="ARBA" id="ARBA00022919"/>
    </source>
</evidence>
<evidence type="ECO:0000256" key="3">
    <source>
        <dbReference type="ARBA" id="ARBA00004991"/>
    </source>
</evidence>
<protein>
    <recommendedName>
        <fullName evidence="12">2-amino-3-ketobutyrate coenzyme A ligase</fullName>
        <shortName evidence="12">AKB ligase</shortName>
        <ecNumber evidence="12">2.3.1.29</ecNumber>
    </recommendedName>
    <alternativeName>
        <fullName evidence="12">Glycine acetyltransferase</fullName>
    </alternativeName>
</protein>
<accession>A0A250E6E6</accession>
<dbReference type="GO" id="GO:0030170">
    <property type="term" value="F:pyridoxal phosphate binding"/>
    <property type="evidence" value="ECO:0007669"/>
    <property type="project" value="UniProtKB-UniRule"/>
</dbReference>
<dbReference type="NCBIfam" id="TIGR01822">
    <property type="entry name" value="2am3keto_CoA"/>
    <property type="match status" value="1"/>
</dbReference>
<dbReference type="UniPathway" id="UPA00046">
    <property type="reaction ID" value="UER00506"/>
</dbReference>
<dbReference type="Gene3D" id="3.90.1150.10">
    <property type="entry name" value="Aspartate Aminotransferase, domain 1"/>
    <property type="match status" value="1"/>
</dbReference>
<dbReference type="GO" id="GO:0019518">
    <property type="term" value="P:L-threonine catabolic process to glycine"/>
    <property type="evidence" value="ECO:0007669"/>
    <property type="project" value="UniProtKB-UniRule"/>
</dbReference>
<feature type="binding site" evidence="12">
    <location>
        <position position="368"/>
    </location>
    <ligand>
        <name>substrate</name>
    </ligand>
</feature>
<feature type="binding site" description="in other chain" evidence="12">
    <location>
        <begin position="241"/>
        <end position="244"/>
    </location>
    <ligand>
        <name>pyridoxal 5'-phosphate</name>
        <dbReference type="ChEBI" id="CHEBI:597326"/>
        <note>ligand shared between dimeric partners</note>
    </ligand>
</feature>
<dbReference type="AlphaFoldDB" id="A0A250E6E6"/>
<feature type="domain" description="Aminotransferase class I/classII large" evidence="13">
    <location>
        <begin position="43"/>
        <end position="387"/>
    </location>
</feature>
<sequence length="397" mass="43232">MYGKIKQHLQAELEAIKEAGLYKKERIITSKQGAEIKISSGEEVVNFCANNYLGLSAHPEVIQAAKDTLDTHGFGMSSVRFICGTQDIHKELEKKIADFYGTEDTILYAAAFDANGGVFEPLFTDEDAIISDSLNHASIIDGVRLCKAKRFRYENSDMADLEAKLKEADAAGVRFKIIVTDGVFSMDGLVAPLDKICDLAEKYDAMVMVDECHAAGFIGATGKGTLEAKKVMGRVDIVTGTLGKALGGAMGGYTTGKKEIIEMLRQRSRPYLFSNSLAPAIVGASIKVFDLISKDTSLRDKLEKNAEYFKKGMKAAGFDIIEGDSAIVPVMLYDAKVSQVMADKLLEKGIYVIGFFYPVVPKGKARIRVQLSAAHSKEHLDKAIQAFTEVGKELGVI</sequence>
<gene>
    <name evidence="12 14" type="primary">kbl</name>
    <name evidence="14" type="ORF">CGC48_07725</name>
</gene>
<name>A0A250E6E6_9FLAO</name>
<keyword evidence="6 12" id="KW-0663">Pyridoxal phosphate</keyword>
<evidence type="ECO:0000256" key="1">
    <source>
        <dbReference type="ARBA" id="ARBA00004746"/>
    </source>
</evidence>
<evidence type="ECO:0000313" key="15">
    <source>
        <dbReference type="Proteomes" id="UP000242855"/>
    </source>
</evidence>
<dbReference type="GO" id="GO:0016020">
    <property type="term" value="C:membrane"/>
    <property type="evidence" value="ECO:0007669"/>
    <property type="project" value="GOC"/>
</dbReference>
<dbReference type="SUPFAM" id="SSF53383">
    <property type="entry name" value="PLP-dependent transferases"/>
    <property type="match status" value="1"/>
</dbReference>
<comment type="function">
    <text evidence="12">Catalyzes the cleavage of 2-amino-3-ketobutyrate to glycine and acetyl-CoA.</text>
</comment>
<comment type="cofactor">
    <cofactor evidence="12">
        <name>pyridoxal 5'-phosphate</name>
        <dbReference type="ChEBI" id="CHEBI:597326"/>
    </cofactor>
    <text evidence="12">Binds 1 pyridoxal phosphate per subunit.</text>
</comment>
<evidence type="ECO:0000259" key="13">
    <source>
        <dbReference type="Pfam" id="PF00155"/>
    </source>
</evidence>
<reference evidence="14 15" key="1">
    <citation type="journal article" date="2017" name="Genome Announc.">
        <title>Twelve Complete Reference Genomes of Clinical Isolates in the Capnocytophaga Genus.</title>
        <authorList>
            <person name="Villarma A."/>
            <person name="Gulvik C.A."/>
            <person name="Rowe L.A."/>
            <person name="Sheth M."/>
            <person name="Juieng P."/>
            <person name="Nicholson A.C."/>
            <person name="Loparev V.N."/>
            <person name="McQuiston J.R."/>
        </authorList>
    </citation>
    <scope>NUCLEOTIDE SEQUENCE [LARGE SCALE GENOMIC DNA]</scope>
    <source>
        <strain evidence="14 15">G7591</strain>
    </source>
</reference>
<dbReference type="CDD" id="cd06454">
    <property type="entry name" value="KBL_like"/>
    <property type="match status" value="1"/>
</dbReference>
<dbReference type="GO" id="GO:0004758">
    <property type="term" value="F:serine C-palmitoyltransferase activity"/>
    <property type="evidence" value="ECO:0007669"/>
    <property type="project" value="UniProtKB-EC"/>
</dbReference>
<feature type="binding site" evidence="12">
    <location>
        <begin position="274"/>
        <end position="275"/>
    </location>
    <ligand>
        <name>pyridoxal 5'-phosphate</name>
        <dbReference type="ChEBI" id="CHEBI:597326"/>
        <note>ligand shared between dimeric partners</note>
    </ligand>
</feature>
<dbReference type="InterPro" id="IPR011282">
    <property type="entry name" value="2am3keto_CoA_ligase"/>
</dbReference>
<keyword evidence="8" id="KW-0443">Lipid metabolism</keyword>
<comment type="catalytic activity">
    <reaction evidence="10">
        <text>L-serine + hexadecanoyl-CoA + H(+) = 3-oxosphinganine + CO2 + CoA</text>
        <dbReference type="Rhea" id="RHEA:14761"/>
        <dbReference type="ChEBI" id="CHEBI:15378"/>
        <dbReference type="ChEBI" id="CHEBI:16526"/>
        <dbReference type="ChEBI" id="CHEBI:33384"/>
        <dbReference type="ChEBI" id="CHEBI:57287"/>
        <dbReference type="ChEBI" id="CHEBI:57379"/>
        <dbReference type="ChEBI" id="CHEBI:58299"/>
        <dbReference type="EC" id="2.3.1.50"/>
    </reaction>
    <physiologicalReaction direction="left-to-right" evidence="10">
        <dbReference type="Rhea" id="RHEA:14762"/>
    </physiologicalReaction>
</comment>
<dbReference type="PANTHER" id="PTHR13693">
    <property type="entry name" value="CLASS II AMINOTRANSFERASE/8-AMINO-7-OXONONANOATE SYNTHASE"/>
    <property type="match status" value="1"/>
</dbReference>
<dbReference type="RefSeq" id="WP_098029125.1">
    <property type="nucleotide sequence ID" value="NZ_CP022378.1"/>
</dbReference>
<evidence type="ECO:0000256" key="12">
    <source>
        <dbReference type="HAMAP-Rule" id="MF_00985"/>
    </source>
</evidence>
<dbReference type="InterPro" id="IPR004839">
    <property type="entry name" value="Aminotransferase_I/II_large"/>
</dbReference>
<dbReference type="InterPro" id="IPR015424">
    <property type="entry name" value="PyrdxlP-dep_Trfase"/>
</dbReference>
<organism evidence="14 15">
    <name type="scientific">Capnocytophaga cynodegmi</name>
    <dbReference type="NCBI Taxonomy" id="28189"/>
    <lineage>
        <taxon>Bacteria</taxon>
        <taxon>Pseudomonadati</taxon>
        <taxon>Bacteroidota</taxon>
        <taxon>Flavobacteriia</taxon>
        <taxon>Flavobacteriales</taxon>
        <taxon>Flavobacteriaceae</taxon>
        <taxon>Capnocytophaga</taxon>
    </lineage>
</organism>
<dbReference type="GO" id="GO:0008890">
    <property type="term" value="F:glycine C-acetyltransferase activity"/>
    <property type="evidence" value="ECO:0007669"/>
    <property type="project" value="UniProtKB-UniRule"/>
</dbReference>
<dbReference type="InterPro" id="IPR050087">
    <property type="entry name" value="AON_synthase_class-II"/>
</dbReference>
<dbReference type="GO" id="GO:0005737">
    <property type="term" value="C:cytoplasm"/>
    <property type="evidence" value="ECO:0007669"/>
    <property type="project" value="UniProtKB-ARBA"/>
</dbReference>
<proteinExistence type="inferred from homology"/>
<dbReference type="EC" id="2.3.1.29" evidence="12"/>
<dbReference type="HAMAP" id="MF_00985">
    <property type="entry name" value="2am3keto_CoA_ligase"/>
    <property type="match status" value="1"/>
</dbReference>
<comment type="subunit">
    <text evidence="12">Homodimer.</text>
</comment>
<comment type="caution">
    <text evidence="12">Lacks conserved residue(s) required for the propagation of feature annotation.</text>
</comment>
<keyword evidence="5 12" id="KW-0808">Transferase</keyword>
<evidence type="ECO:0000256" key="10">
    <source>
        <dbReference type="ARBA" id="ARBA00047854"/>
    </source>
</evidence>
<dbReference type="GO" id="GO:0030148">
    <property type="term" value="P:sphingolipid biosynthetic process"/>
    <property type="evidence" value="ECO:0007669"/>
    <property type="project" value="UniProtKB-ARBA"/>
</dbReference>
<evidence type="ECO:0000256" key="4">
    <source>
        <dbReference type="ARBA" id="ARBA00010008"/>
    </source>
</evidence>
<dbReference type="FunFam" id="3.90.1150.10:FF:000004">
    <property type="entry name" value="2-amino-3-ketobutyrate coenzyme A ligase"/>
    <property type="match status" value="1"/>
</dbReference>
<comment type="pathway">
    <text evidence="3">Sphingolipid metabolism.</text>
</comment>
<dbReference type="EMBL" id="CP022378">
    <property type="protein sequence ID" value="ATA68529.1"/>
    <property type="molecule type" value="Genomic_DNA"/>
</dbReference>
<evidence type="ECO:0000256" key="2">
    <source>
        <dbReference type="ARBA" id="ARBA00004760"/>
    </source>
</evidence>
<dbReference type="InterPro" id="IPR015422">
    <property type="entry name" value="PyrdxlP-dep_Trfase_small"/>
</dbReference>
<comment type="function">
    <text evidence="11">Involved in de novo bacterial ceramide synthesis. Catalyzes the condensation of L-serine with palmitoyl-CoA (hexadecanoyl-CoA) to produce 3-oxosphinganine. Also capable of using alanine as substrate leading to the formation of 1-deoxysphinganine (1-deoxySa). Contributes to the levels of endogenous sphingolipids in its host.</text>
</comment>
<feature type="binding site" description="in other chain" evidence="12">
    <location>
        <position position="185"/>
    </location>
    <ligand>
        <name>pyridoxal 5'-phosphate</name>
        <dbReference type="ChEBI" id="CHEBI:597326"/>
        <note>ligand shared between dimeric partners</note>
    </ligand>
</feature>
<evidence type="ECO:0000256" key="6">
    <source>
        <dbReference type="ARBA" id="ARBA00022898"/>
    </source>
</evidence>
<comment type="similarity">
    <text evidence="4">Belongs to the class-II pyridoxal-phosphate-dependent aminotransferase family. BioF subfamily.</text>
</comment>
<keyword evidence="9 12" id="KW-0012">Acyltransferase</keyword>
<keyword evidence="7" id="KW-0746">Sphingolipid metabolism</keyword>
<dbReference type="NCBIfam" id="NF005394">
    <property type="entry name" value="PRK06939.1"/>
    <property type="match status" value="1"/>
</dbReference>
<dbReference type="PANTHER" id="PTHR13693:SF103">
    <property type="entry name" value="AMINOTRANSFERASE CLASS I_CLASSII DOMAIN-CONTAINING PROTEIN"/>
    <property type="match status" value="1"/>
</dbReference>
<dbReference type="GeneID" id="96781684"/>
<evidence type="ECO:0000313" key="14">
    <source>
        <dbReference type="EMBL" id="ATA68529.1"/>
    </source>
</evidence>
<dbReference type="Pfam" id="PF00155">
    <property type="entry name" value="Aminotran_1_2"/>
    <property type="match status" value="1"/>
</dbReference>
<dbReference type="Proteomes" id="UP000242855">
    <property type="component" value="Chromosome"/>
</dbReference>
<comment type="pathway">
    <text evidence="12">Amino-acid degradation; L-threonine degradation via oxydo-reductase pathway; glycine from L-threonine: step 2/2.</text>
</comment>
<evidence type="ECO:0000256" key="8">
    <source>
        <dbReference type="ARBA" id="ARBA00023098"/>
    </source>
</evidence>
<evidence type="ECO:0000256" key="11">
    <source>
        <dbReference type="ARBA" id="ARBA00055827"/>
    </source>
</evidence>
<evidence type="ECO:0000256" key="9">
    <source>
        <dbReference type="ARBA" id="ARBA00023315"/>
    </source>
</evidence>
<dbReference type="Gene3D" id="3.40.640.10">
    <property type="entry name" value="Type I PLP-dependent aspartate aminotransferase-like (Major domain)"/>
    <property type="match status" value="1"/>
</dbReference>
<evidence type="ECO:0000256" key="5">
    <source>
        <dbReference type="ARBA" id="ARBA00022679"/>
    </source>
</evidence>
<comment type="pathway">
    <text evidence="1">Cofactor biosynthesis; biotin biosynthesis.</text>
</comment>
<dbReference type="FunFam" id="3.40.640.10:FF:000006">
    <property type="entry name" value="5-aminolevulinate synthase, mitochondrial"/>
    <property type="match status" value="1"/>
</dbReference>
<feature type="modified residue" description="N6-(pyridoxal phosphate)lysine" evidence="12">
    <location>
        <position position="244"/>
    </location>
</feature>
<comment type="pathway">
    <text evidence="2">Lipid metabolism; sphingolipid metabolism.</text>
</comment>
<feature type="binding site" evidence="12">
    <location>
        <position position="136"/>
    </location>
    <ligand>
        <name>substrate</name>
    </ligand>
</feature>